<keyword evidence="5 8" id="KW-0119">Carbohydrate metabolism</keyword>
<evidence type="ECO:0000256" key="7">
    <source>
        <dbReference type="ARBA" id="ARBA00023326"/>
    </source>
</evidence>
<gene>
    <name evidence="10" type="ORF">QPK24_19605</name>
</gene>
<evidence type="ECO:0000256" key="8">
    <source>
        <dbReference type="RuleBase" id="RU361174"/>
    </source>
</evidence>
<keyword evidence="4 8" id="KW-0378">Hydrolase</keyword>
<dbReference type="InterPro" id="IPR044846">
    <property type="entry name" value="GH10"/>
</dbReference>
<dbReference type="Pfam" id="PF00331">
    <property type="entry name" value="Glyco_hydro_10"/>
    <property type="match status" value="1"/>
</dbReference>
<evidence type="ECO:0000256" key="2">
    <source>
        <dbReference type="ARBA" id="ARBA00004851"/>
    </source>
</evidence>
<dbReference type="Gene3D" id="3.20.20.80">
    <property type="entry name" value="Glycosidases"/>
    <property type="match status" value="1"/>
</dbReference>
<dbReference type="PROSITE" id="PS51760">
    <property type="entry name" value="GH10_2"/>
    <property type="match status" value="1"/>
</dbReference>
<dbReference type="PRINTS" id="PR00134">
    <property type="entry name" value="GLHYDRLASE10"/>
</dbReference>
<organism evidence="10 11">
    <name type="scientific">Paenibacillus polygoni</name>
    <dbReference type="NCBI Taxonomy" id="3050112"/>
    <lineage>
        <taxon>Bacteria</taxon>
        <taxon>Bacillati</taxon>
        <taxon>Bacillota</taxon>
        <taxon>Bacilli</taxon>
        <taxon>Bacillales</taxon>
        <taxon>Paenibacillaceae</taxon>
        <taxon>Paenibacillus</taxon>
    </lineage>
</organism>
<evidence type="ECO:0000256" key="3">
    <source>
        <dbReference type="ARBA" id="ARBA00022651"/>
    </source>
</evidence>
<evidence type="ECO:0000256" key="5">
    <source>
        <dbReference type="ARBA" id="ARBA00023277"/>
    </source>
</evidence>
<dbReference type="InterPro" id="IPR001000">
    <property type="entry name" value="GH10_dom"/>
</dbReference>
<reference evidence="10 11" key="1">
    <citation type="submission" date="2023-06" db="EMBL/GenBank/DDBJ databases">
        <title>Paenibacillus polygonum sp. nov., an endophytic bacterium, isolated from Polygonum lapathifolium L. in Nanji Wetland National Nature Reserve, South of Poyang Lake, Jiangxi Province, China.</title>
        <authorList>
            <person name="Yu Z."/>
        </authorList>
    </citation>
    <scope>NUCLEOTIDE SEQUENCE [LARGE SCALE GENOMIC DNA]</scope>
    <source>
        <strain evidence="10 11">C31</strain>
    </source>
</reference>
<evidence type="ECO:0000313" key="10">
    <source>
        <dbReference type="EMBL" id="WIV18550.1"/>
    </source>
</evidence>
<evidence type="ECO:0000313" key="11">
    <source>
        <dbReference type="Proteomes" id="UP001236415"/>
    </source>
</evidence>
<feature type="domain" description="GH10" evidence="9">
    <location>
        <begin position="4"/>
        <end position="336"/>
    </location>
</feature>
<keyword evidence="3" id="KW-0858">Xylan degradation</keyword>
<protein>
    <recommendedName>
        <fullName evidence="8">Beta-xylanase</fullName>
        <ecNumber evidence="8">3.2.1.8</ecNumber>
    </recommendedName>
</protein>
<dbReference type="InterPro" id="IPR017853">
    <property type="entry name" value="GH"/>
</dbReference>
<dbReference type="SMART" id="SM00633">
    <property type="entry name" value="Glyco_10"/>
    <property type="match status" value="1"/>
</dbReference>
<sequence length="345" mass="40245">MEPSRTEAPLKDLYKDAFQIGAAVNPTTIVTQESLLTYHFNSLTAENEMKFESLHPQEEVYTFEKADIIAAFAKENNMALRGHTLVWHNQTAGWLFENETGGLVERDVLLARLREHIETVVDRYKDVIYSWDVVNEAISDDANDENAFLRPSKWLDIAGENFIAKAFEFAHEADPQALLFYNDYNESHPHKRERIYRLVRSLLDQGVPIHGVGLQAHWNLYDPSLDDIRAAIERYAELGLQLQLTELDMSVFRFEDRRTDLIQPTQDMMELQAARYESIFRVLYEYREHISAVTFWGAADDYTWLDGFPVRGRKNWPFLFDEAHHPKEAYQRVAQIPQLNMSKRN</sequence>
<evidence type="ECO:0000256" key="4">
    <source>
        <dbReference type="ARBA" id="ARBA00022801"/>
    </source>
</evidence>
<evidence type="ECO:0000256" key="6">
    <source>
        <dbReference type="ARBA" id="ARBA00023295"/>
    </source>
</evidence>
<comment type="similarity">
    <text evidence="8">Belongs to the glycosyl hydrolase 10 (cellulase F) family.</text>
</comment>
<dbReference type="PANTHER" id="PTHR31490">
    <property type="entry name" value="GLYCOSYL HYDROLASE"/>
    <property type="match status" value="1"/>
</dbReference>
<dbReference type="RefSeq" id="WP_285744011.1">
    <property type="nucleotide sequence ID" value="NZ_CP127162.1"/>
</dbReference>
<keyword evidence="7 8" id="KW-0624">Polysaccharide degradation</keyword>
<keyword evidence="6 8" id="KW-0326">Glycosidase</keyword>
<accession>A0ABY8X5Q6</accession>
<keyword evidence="11" id="KW-1185">Reference proteome</keyword>
<dbReference type="PANTHER" id="PTHR31490:SF90">
    <property type="entry name" value="ENDO-1,4-BETA-XYLANASE A"/>
    <property type="match status" value="1"/>
</dbReference>
<evidence type="ECO:0000256" key="1">
    <source>
        <dbReference type="ARBA" id="ARBA00000681"/>
    </source>
</evidence>
<proteinExistence type="inferred from homology"/>
<name>A0ABY8X5Q6_9BACL</name>
<dbReference type="EC" id="3.2.1.8" evidence="8"/>
<dbReference type="EMBL" id="CP127162">
    <property type="protein sequence ID" value="WIV18550.1"/>
    <property type="molecule type" value="Genomic_DNA"/>
</dbReference>
<dbReference type="SUPFAM" id="SSF51445">
    <property type="entry name" value="(Trans)glycosidases"/>
    <property type="match status" value="1"/>
</dbReference>
<dbReference type="Proteomes" id="UP001236415">
    <property type="component" value="Chromosome"/>
</dbReference>
<evidence type="ECO:0000259" key="9">
    <source>
        <dbReference type="PROSITE" id="PS51760"/>
    </source>
</evidence>
<comment type="catalytic activity">
    <reaction evidence="1 8">
        <text>Endohydrolysis of (1-&gt;4)-beta-D-xylosidic linkages in xylans.</text>
        <dbReference type="EC" id="3.2.1.8"/>
    </reaction>
</comment>
<comment type="pathway">
    <text evidence="2">Glycan degradation; xylan degradation.</text>
</comment>